<dbReference type="Proteomes" id="UP000091857">
    <property type="component" value="Chromosome 5"/>
</dbReference>
<protein>
    <submittedName>
        <fullName evidence="1">Uncharacterized protein</fullName>
    </submittedName>
</protein>
<name>A0ACB7HUC4_MANES</name>
<evidence type="ECO:0000313" key="1">
    <source>
        <dbReference type="EMBL" id="KAG8654416.1"/>
    </source>
</evidence>
<dbReference type="EMBL" id="CM004391">
    <property type="protein sequence ID" value="KAG8654416.1"/>
    <property type="molecule type" value="Genomic_DNA"/>
</dbReference>
<reference evidence="2" key="1">
    <citation type="journal article" date="2016" name="Nat. Biotechnol.">
        <title>Sequencing wild and cultivated cassava and related species reveals extensive interspecific hybridization and genetic diversity.</title>
        <authorList>
            <person name="Bredeson J.V."/>
            <person name="Lyons J.B."/>
            <person name="Prochnik S.E."/>
            <person name="Wu G.A."/>
            <person name="Ha C.M."/>
            <person name="Edsinger-Gonzales E."/>
            <person name="Grimwood J."/>
            <person name="Schmutz J."/>
            <person name="Rabbi I.Y."/>
            <person name="Egesi C."/>
            <person name="Nauluvula P."/>
            <person name="Lebot V."/>
            <person name="Ndunguru J."/>
            <person name="Mkamilo G."/>
            <person name="Bart R.S."/>
            <person name="Setter T.L."/>
            <person name="Gleadow R.M."/>
            <person name="Kulakow P."/>
            <person name="Ferguson M.E."/>
            <person name="Rounsley S."/>
            <person name="Rokhsar D.S."/>
        </authorList>
    </citation>
    <scope>NUCLEOTIDE SEQUENCE [LARGE SCALE GENOMIC DNA]</scope>
    <source>
        <strain evidence="2">cv. AM560-2</strain>
    </source>
</reference>
<organism evidence="1 2">
    <name type="scientific">Manihot esculenta</name>
    <name type="common">Cassava</name>
    <name type="synonym">Jatropha manihot</name>
    <dbReference type="NCBI Taxonomy" id="3983"/>
    <lineage>
        <taxon>Eukaryota</taxon>
        <taxon>Viridiplantae</taxon>
        <taxon>Streptophyta</taxon>
        <taxon>Embryophyta</taxon>
        <taxon>Tracheophyta</taxon>
        <taxon>Spermatophyta</taxon>
        <taxon>Magnoliopsida</taxon>
        <taxon>eudicotyledons</taxon>
        <taxon>Gunneridae</taxon>
        <taxon>Pentapetalae</taxon>
        <taxon>rosids</taxon>
        <taxon>fabids</taxon>
        <taxon>Malpighiales</taxon>
        <taxon>Euphorbiaceae</taxon>
        <taxon>Crotonoideae</taxon>
        <taxon>Manihoteae</taxon>
        <taxon>Manihot</taxon>
    </lineage>
</organism>
<gene>
    <name evidence="1" type="ORF">MANES_05G122847v8</name>
</gene>
<comment type="caution">
    <text evidence="1">The sequence shown here is derived from an EMBL/GenBank/DDBJ whole genome shotgun (WGS) entry which is preliminary data.</text>
</comment>
<evidence type="ECO:0000313" key="2">
    <source>
        <dbReference type="Proteomes" id="UP000091857"/>
    </source>
</evidence>
<proteinExistence type="predicted"/>
<accession>A0ACB7HUC4</accession>
<sequence length="391" mass="41786">MAKNNIVHCLLILVLFSSSSRASNGAYNVESFGAKPDGRTDSTQAFVRAWSAACMSTGPATVYVPRGSFLVKPIVFSGPCKNKILFRIDGKILGPSNYWSYGSSGFWILFYKVSRVNIHGGIVDARGRSYWACRNAGKICPPGARSISLVASRNVIVSRLISMNSQMFHIAIDQCRNIVLENLTISAPSLSPNTDGVHIQSSTGINISNSTIKTGDDCISMGPGSKNILIQRIACGPGHGISIGSLGEHSHEDGVQNVTVAATVFKGTQNGVRIKSWGRPSSGFASNIVFRNIVMKNAYNPIIIDQKYCPSGHGCPHQNSGVKISGVTYEKIRGTSVTQVAMNFICSSSNPCRGIKMQGINLTYFNRPIATSVCVNAHGTASGSVLPPSCF</sequence>
<keyword evidence="2" id="KW-1185">Reference proteome</keyword>